<dbReference type="Proteomes" id="UP000290289">
    <property type="component" value="Chromosome 6"/>
</dbReference>
<dbReference type="AlphaFoldDB" id="A0A498JI78"/>
<sequence length="67" mass="7137">MAWLPRASGLHSMSQLIRTRKAMTSTPCPMTTTITAAIAPTKMDHRLVNPVHLVGPSVPQVPASSTS</sequence>
<reference evidence="1 2" key="1">
    <citation type="submission" date="2018-10" db="EMBL/GenBank/DDBJ databases">
        <title>A high-quality apple genome assembly.</title>
        <authorList>
            <person name="Hu J."/>
        </authorList>
    </citation>
    <scope>NUCLEOTIDE SEQUENCE [LARGE SCALE GENOMIC DNA]</scope>
    <source>
        <strain evidence="2">cv. HFTH1</strain>
        <tissue evidence="1">Young leaf</tissue>
    </source>
</reference>
<gene>
    <name evidence="1" type="ORF">DVH24_008069</name>
</gene>
<dbReference type="EMBL" id="RDQH01000332">
    <property type="protein sequence ID" value="RXH95569.1"/>
    <property type="molecule type" value="Genomic_DNA"/>
</dbReference>
<evidence type="ECO:0000313" key="1">
    <source>
        <dbReference type="EMBL" id="RXH95569.1"/>
    </source>
</evidence>
<organism evidence="1 2">
    <name type="scientific">Malus domestica</name>
    <name type="common">Apple</name>
    <name type="synonym">Pyrus malus</name>
    <dbReference type="NCBI Taxonomy" id="3750"/>
    <lineage>
        <taxon>Eukaryota</taxon>
        <taxon>Viridiplantae</taxon>
        <taxon>Streptophyta</taxon>
        <taxon>Embryophyta</taxon>
        <taxon>Tracheophyta</taxon>
        <taxon>Spermatophyta</taxon>
        <taxon>Magnoliopsida</taxon>
        <taxon>eudicotyledons</taxon>
        <taxon>Gunneridae</taxon>
        <taxon>Pentapetalae</taxon>
        <taxon>rosids</taxon>
        <taxon>fabids</taxon>
        <taxon>Rosales</taxon>
        <taxon>Rosaceae</taxon>
        <taxon>Amygdaloideae</taxon>
        <taxon>Maleae</taxon>
        <taxon>Malus</taxon>
    </lineage>
</organism>
<accession>A0A498JI78</accession>
<evidence type="ECO:0000313" key="2">
    <source>
        <dbReference type="Proteomes" id="UP000290289"/>
    </source>
</evidence>
<proteinExistence type="predicted"/>
<protein>
    <submittedName>
        <fullName evidence="1">Uncharacterized protein</fullName>
    </submittedName>
</protein>
<name>A0A498JI78_MALDO</name>
<comment type="caution">
    <text evidence="1">The sequence shown here is derived from an EMBL/GenBank/DDBJ whole genome shotgun (WGS) entry which is preliminary data.</text>
</comment>
<keyword evidence="2" id="KW-1185">Reference proteome</keyword>